<dbReference type="HOGENOM" id="CLU_821358_0_0_1"/>
<dbReference type="Gene3D" id="4.10.1000.10">
    <property type="entry name" value="Zinc finger, CCCH-type"/>
    <property type="match status" value="2"/>
</dbReference>
<dbReference type="PROSITE" id="PS50103">
    <property type="entry name" value="ZF_C3H1"/>
    <property type="match status" value="2"/>
</dbReference>
<dbReference type="InterPro" id="IPR000571">
    <property type="entry name" value="Znf_CCCH"/>
</dbReference>
<dbReference type="Proteomes" id="UP000054266">
    <property type="component" value="Unassembled WGS sequence"/>
</dbReference>
<feature type="domain" description="C3H1-type" evidence="2">
    <location>
        <begin position="131"/>
        <end position="159"/>
    </location>
</feature>
<dbReference type="EMBL" id="KN846959">
    <property type="protein sequence ID" value="KIW67458.1"/>
    <property type="molecule type" value="Genomic_DNA"/>
</dbReference>
<name>A0A0D2FHC1_9EURO</name>
<evidence type="ECO:0000313" key="3">
    <source>
        <dbReference type="EMBL" id="KIW67458.1"/>
    </source>
</evidence>
<feature type="zinc finger region" description="C3H1-type" evidence="1">
    <location>
        <begin position="131"/>
        <end position="159"/>
    </location>
</feature>
<protein>
    <recommendedName>
        <fullName evidence="2">C3H1-type domain-containing protein</fullName>
    </recommendedName>
</protein>
<proteinExistence type="predicted"/>
<dbReference type="SMART" id="SM00356">
    <property type="entry name" value="ZnF_C3H1"/>
    <property type="match status" value="4"/>
</dbReference>
<feature type="domain" description="C3H1-type" evidence="2">
    <location>
        <begin position="188"/>
        <end position="216"/>
    </location>
</feature>
<gene>
    <name evidence="3" type="ORF">PV04_06707</name>
</gene>
<keyword evidence="1" id="KW-0479">Metal-binding</keyword>
<keyword evidence="1" id="KW-0863">Zinc-finger</keyword>
<organism evidence="3 4">
    <name type="scientific">Phialophora macrospora</name>
    <dbReference type="NCBI Taxonomy" id="1851006"/>
    <lineage>
        <taxon>Eukaryota</taxon>
        <taxon>Fungi</taxon>
        <taxon>Dikarya</taxon>
        <taxon>Ascomycota</taxon>
        <taxon>Pezizomycotina</taxon>
        <taxon>Eurotiomycetes</taxon>
        <taxon>Chaetothyriomycetidae</taxon>
        <taxon>Chaetothyriales</taxon>
        <taxon>Herpotrichiellaceae</taxon>
        <taxon>Phialophora</taxon>
    </lineage>
</organism>
<reference evidence="3 4" key="1">
    <citation type="submission" date="2015-01" db="EMBL/GenBank/DDBJ databases">
        <title>The Genome Sequence of Capronia semiimmersa CBS27337.</title>
        <authorList>
            <consortium name="The Broad Institute Genomics Platform"/>
            <person name="Cuomo C."/>
            <person name="de Hoog S."/>
            <person name="Gorbushina A."/>
            <person name="Stielow B."/>
            <person name="Teixiera M."/>
            <person name="Abouelleil A."/>
            <person name="Chapman S.B."/>
            <person name="Priest M."/>
            <person name="Young S.K."/>
            <person name="Wortman J."/>
            <person name="Nusbaum C."/>
            <person name="Birren B."/>
        </authorList>
    </citation>
    <scope>NUCLEOTIDE SEQUENCE [LARGE SCALE GENOMIC DNA]</scope>
    <source>
        <strain evidence="3 4">CBS 27337</strain>
    </source>
</reference>
<evidence type="ECO:0000256" key="1">
    <source>
        <dbReference type="PROSITE-ProRule" id="PRU00723"/>
    </source>
</evidence>
<dbReference type="PANTHER" id="PTHR46156">
    <property type="entry name" value="CCCH ZINGC FINGER"/>
    <property type="match status" value="1"/>
</dbReference>
<keyword evidence="4" id="KW-1185">Reference proteome</keyword>
<dbReference type="PANTHER" id="PTHR46156:SF1">
    <property type="entry name" value="ZINC FINGER CCCH DOMAIN-CONTAINING PROTEIN 3"/>
    <property type="match status" value="1"/>
</dbReference>
<sequence length="338" mass="37171">MRRPLKHLKCSGPQVFNSNAKQKKLRHETAFLLSCQPVGNHHEVLAKNNSCTGNPPGDLGHTNHSIRNRHEDHVNSIEWPQAKTNLCHVYNFTGGNIAFPLRIDLMTQEIANDNHLGQCTMGSECRFLHDPTKVALCPSLLQGVRCSRPSDCPFSHAATSKNIPTCISFLNGTCAGRDCLFFHRDGLRANAELCWDFAFGGYCEKGATCGHLHVRQCYFYAAFGTCPNLWCQLAHVANPNWNMQMPMTLDSKACTASTIVGPPADEEHDRVNAAGWRSGDQEDNVMADTNITVEEAGVVNPTTDEEADAVNTTMADDEDMDAVSDAGSFSLQDDYIAL</sequence>
<keyword evidence="1" id="KW-0862">Zinc</keyword>
<dbReference type="AlphaFoldDB" id="A0A0D2FHC1"/>
<dbReference type="GO" id="GO:0008270">
    <property type="term" value="F:zinc ion binding"/>
    <property type="evidence" value="ECO:0007669"/>
    <property type="project" value="UniProtKB-KW"/>
</dbReference>
<evidence type="ECO:0000259" key="2">
    <source>
        <dbReference type="PROSITE" id="PS50103"/>
    </source>
</evidence>
<dbReference type="STRING" id="5601.A0A0D2FHC1"/>
<feature type="zinc finger region" description="C3H1-type" evidence="1">
    <location>
        <begin position="188"/>
        <end position="216"/>
    </location>
</feature>
<evidence type="ECO:0000313" key="4">
    <source>
        <dbReference type="Proteomes" id="UP000054266"/>
    </source>
</evidence>
<accession>A0A0D2FHC1</accession>